<evidence type="ECO:0000313" key="7">
    <source>
        <dbReference type="Proteomes" id="UP001597063"/>
    </source>
</evidence>
<protein>
    <submittedName>
        <fullName evidence="6">Recombinase family protein</fullName>
    </submittedName>
</protein>
<dbReference type="PROSITE" id="PS51736">
    <property type="entry name" value="RECOMBINASES_3"/>
    <property type="match status" value="1"/>
</dbReference>
<proteinExistence type="inferred from homology"/>
<dbReference type="Gene3D" id="1.10.10.60">
    <property type="entry name" value="Homeodomain-like"/>
    <property type="match status" value="1"/>
</dbReference>
<dbReference type="CDD" id="cd03768">
    <property type="entry name" value="SR_ResInv"/>
    <property type="match status" value="1"/>
</dbReference>
<keyword evidence="7" id="KW-1185">Reference proteome</keyword>
<comment type="caution">
    <text evidence="6">The sequence shown here is derived from an EMBL/GenBank/DDBJ whole genome shotgun (WGS) entry which is preliminary data.</text>
</comment>
<accession>A0ABW2XKV2</accession>
<dbReference type="EMBL" id="JBHTGP010000007">
    <property type="protein sequence ID" value="MFD0686038.1"/>
    <property type="molecule type" value="Genomic_DNA"/>
</dbReference>
<evidence type="ECO:0000256" key="3">
    <source>
        <dbReference type="ARBA" id="ARBA00023125"/>
    </source>
</evidence>
<dbReference type="Proteomes" id="UP001597063">
    <property type="component" value="Unassembled WGS sequence"/>
</dbReference>
<dbReference type="SUPFAM" id="SSF53041">
    <property type="entry name" value="Resolvase-like"/>
    <property type="match status" value="1"/>
</dbReference>
<dbReference type="Pfam" id="PF00239">
    <property type="entry name" value="Resolvase"/>
    <property type="match status" value="1"/>
</dbReference>
<dbReference type="PROSITE" id="PS00398">
    <property type="entry name" value="RECOMBINASES_2"/>
    <property type="match status" value="1"/>
</dbReference>
<feature type="domain" description="Resolvase/invertase-type recombinase catalytic" evidence="5">
    <location>
        <begin position="1"/>
        <end position="86"/>
    </location>
</feature>
<dbReference type="InterPro" id="IPR036162">
    <property type="entry name" value="Resolvase-like_N_sf"/>
</dbReference>
<dbReference type="CDD" id="cd00569">
    <property type="entry name" value="HTH_Hin_like"/>
    <property type="match status" value="1"/>
</dbReference>
<dbReference type="RefSeq" id="WP_131755629.1">
    <property type="nucleotide sequence ID" value="NZ_CAACUY010000007.1"/>
</dbReference>
<sequence length="403" mass="43887">MDYLRPGDTLVVPSLDRLSRSLKDLIEIVAELRLRGVGFASLREALDTTTPGGRLVFHVFAALAEFIRELIVEGTHEGVGAARARGVRLGRPPAMDAEQIRQARALLTRPEESISSIARLLGISRATLYKYLPEAKARPRAIELPADDAETATPVAFPAIPLGTDRTGAEAFAESSDLTSDLDEDVGDLVDDEAAAAETSRDEQSAAGPMPVGALRAVTGLDEGWATDDDDVLWWRGTTRVGGVVKAWPGSGWQARHITDRNVTAGAGPKNRYPSRVKALRALAAESERALRERTPHTDTGVDGLPDAWRLTQTLTEHDEHHWRLMAPDGEIAGTITRLTYGARTEWRADAGDPAQRTRIQMPMTAVTPDTDDPDRGSDFDLWRTRTAAARALAAWHDPNLPH</sequence>
<dbReference type="InterPro" id="IPR006120">
    <property type="entry name" value="Resolvase_HTH_dom"/>
</dbReference>
<dbReference type="Gene3D" id="3.40.50.1390">
    <property type="entry name" value="Resolvase, N-terminal catalytic domain"/>
    <property type="match status" value="1"/>
</dbReference>
<reference evidence="7" key="1">
    <citation type="journal article" date="2019" name="Int. J. Syst. Evol. Microbiol.">
        <title>The Global Catalogue of Microorganisms (GCM) 10K type strain sequencing project: providing services to taxonomists for standard genome sequencing and annotation.</title>
        <authorList>
            <consortium name="The Broad Institute Genomics Platform"/>
            <consortium name="The Broad Institute Genome Sequencing Center for Infectious Disease"/>
            <person name="Wu L."/>
            <person name="Ma J."/>
        </authorList>
    </citation>
    <scope>NUCLEOTIDE SEQUENCE [LARGE SCALE GENOMIC DNA]</scope>
    <source>
        <strain evidence="7">JCM 9371</strain>
    </source>
</reference>
<dbReference type="InterPro" id="IPR050639">
    <property type="entry name" value="SSR_resolvase"/>
</dbReference>
<dbReference type="SMART" id="SM00857">
    <property type="entry name" value="Resolvase"/>
    <property type="match status" value="1"/>
</dbReference>
<evidence type="ECO:0000313" key="6">
    <source>
        <dbReference type="EMBL" id="MFD0686038.1"/>
    </source>
</evidence>
<evidence type="ECO:0000256" key="4">
    <source>
        <dbReference type="ARBA" id="ARBA00023172"/>
    </source>
</evidence>
<dbReference type="PANTHER" id="PTHR30461">
    <property type="entry name" value="DNA-INVERTASE FROM LAMBDOID PROPHAGE"/>
    <property type="match status" value="1"/>
</dbReference>
<organism evidence="6 7">
    <name type="scientific">Actinomadura fibrosa</name>
    <dbReference type="NCBI Taxonomy" id="111802"/>
    <lineage>
        <taxon>Bacteria</taxon>
        <taxon>Bacillati</taxon>
        <taxon>Actinomycetota</taxon>
        <taxon>Actinomycetes</taxon>
        <taxon>Streptosporangiales</taxon>
        <taxon>Thermomonosporaceae</taxon>
        <taxon>Actinomadura</taxon>
    </lineage>
</organism>
<evidence type="ECO:0000259" key="5">
    <source>
        <dbReference type="PROSITE" id="PS51736"/>
    </source>
</evidence>
<evidence type="ECO:0000256" key="1">
    <source>
        <dbReference type="ARBA" id="ARBA00009913"/>
    </source>
</evidence>
<dbReference type="SUPFAM" id="SSF46689">
    <property type="entry name" value="Homeodomain-like"/>
    <property type="match status" value="1"/>
</dbReference>
<keyword evidence="4" id="KW-0233">DNA recombination</keyword>
<dbReference type="Pfam" id="PF02796">
    <property type="entry name" value="HTH_7"/>
    <property type="match status" value="1"/>
</dbReference>
<gene>
    <name evidence="6" type="ORF">ACFQZM_16155</name>
</gene>
<keyword evidence="2" id="KW-0229">DNA integration</keyword>
<dbReference type="InterPro" id="IPR009057">
    <property type="entry name" value="Homeodomain-like_sf"/>
</dbReference>
<evidence type="ECO:0000256" key="2">
    <source>
        <dbReference type="ARBA" id="ARBA00022908"/>
    </source>
</evidence>
<keyword evidence="3" id="KW-0238">DNA-binding</keyword>
<dbReference type="InterPro" id="IPR006119">
    <property type="entry name" value="Resolv_N"/>
</dbReference>
<dbReference type="InterPro" id="IPR006118">
    <property type="entry name" value="Recombinase_CS"/>
</dbReference>
<comment type="similarity">
    <text evidence="1">Belongs to the site-specific recombinase resolvase family.</text>
</comment>
<name>A0ABW2XKV2_9ACTN</name>
<dbReference type="PANTHER" id="PTHR30461:SF2">
    <property type="entry name" value="SERINE RECOMBINASE PINE-RELATED"/>
    <property type="match status" value="1"/>
</dbReference>